<dbReference type="Proteomes" id="UP000614216">
    <property type="component" value="Unassembled WGS sequence"/>
</dbReference>
<sequence length="54" mass="5778">MKKLILCFALFGSALLFNACSDDYEEIMDTGTVNNDPNTGGSDDGDHINEPPGN</sequence>
<name>A0A937KB29_9BACT</name>
<dbReference type="RefSeq" id="WP_202854903.1">
    <property type="nucleotide sequence ID" value="NZ_JAEUGD010000006.1"/>
</dbReference>
<feature type="region of interest" description="Disordered" evidence="1">
    <location>
        <begin position="29"/>
        <end position="54"/>
    </location>
</feature>
<evidence type="ECO:0000256" key="2">
    <source>
        <dbReference type="SAM" id="SignalP"/>
    </source>
</evidence>
<feature type="compositionally biased region" description="Basic and acidic residues" evidence="1">
    <location>
        <begin position="44"/>
        <end position="54"/>
    </location>
</feature>
<dbReference type="EMBL" id="JAEUGD010000006">
    <property type="protein sequence ID" value="MBL6445354.1"/>
    <property type="molecule type" value="Genomic_DNA"/>
</dbReference>
<evidence type="ECO:0000256" key="1">
    <source>
        <dbReference type="SAM" id="MobiDB-lite"/>
    </source>
</evidence>
<accession>A0A937KB29</accession>
<organism evidence="3 4">
    <name type="scientific">Fulvivirga marina</name>
    <dbReference type="NCBI Taxonomy" id="2494733"/>
    <lineage>
        <taxon>Bacteria</taxon>
        <taxon>Pseudomonadati</taxon>
        <taxon>Bacteroidota</taxon>
        <taxon>Cytophagia</taxon>
        <taxon>Cytophagales</taxon>
        <taxon>Fulvivirgaceae</taxon>
        <taxon>Fulvivirga</taxon>
    </lineage>
</organism>
<gene>
    <name evidence="3" type="ORF">JMN32_03485</name>
</gene>
<feature type="chain" id="PRO_5036767739" evidence="2">
    <location>
        <begin position="20"/>
        <end position="54"/>
    </location>
</feature>
<evidence type="ECO:0000313" key="3">
    <source>
        <dbReference type="EMBL" id="MBL6445354.1"/>
    </source>
</evidence>
<keyword evidence="4" id="KW-1185">Reference proteome</keyword>
<feature type="compositionally biased region" description="Polar residues" evidence="1">
    <location>
        <begin position="31"/>
        <end position="41"/>
    </location>
</feature>
<protein>
    <submittedName>
        <fullName evidence="3">Uncharacterized protein</fullName>
    </submittedName>
</protein>
<dbReference type="AlphaFoldDB" id="A0A937KB29"/>
<evidence type="ECO:0000313" key="4">
    <source>
        <dbReference type="Proteomes" id="UP000614216"/>
    </source>
</evidence>
<comment type="caution">
    <text evidence="3">The sequence shown here is derived from an EMBL/GenBank/DDBJ whole genome shotgun (WGS) entry which is preliminary data.</text>
</comment>
<proteinExistence type="predicted"/>
<reference evidence="3" key="1">
    <citation type="submission" date="2021-01" db="EMBL/GenBank/DDBJ databases">
        <title>Fulvivirga kasyanovii gen. nov., sp nov., a novel member of the phylum Bacteroidetes isolated from seawater in a mussel farm.</title>
        <authorList>
            <person name="Zhao L.-H."/>
            <person name="Wang Z.-J."/>
        </authorList>
    </citation>
    <scope>NUCLEOTIDE SEQUENCE</scope>
    <source>
        <strain evidence="3">29W222</strain>
    </source>
</reference>
<feature type="signal peptide" evidence="2">
    <location>
        <begin position="1"/>
        <end position="19"/>
    </location>
</feature>
<keyword evidence="2" id="KW-0732">Signal</keyword>